<evidence type="ECO:0000256" key="1">
    <source>
        <dbReference type="ARBA" id="ARBA00023002"/>
    </source>
</evidence>
<dbReference type="InterPro" id="IPR036291">
    <property type="entry name" value="NAD(P)-bd_dom_sf"/>
</dbReference>
<sequence length="303" mass="32958">MKSRTQPTHYSPNHVPTAVFVGGTSGIGRAMVDALGSYTDGNTNIVIVGRNRAAADEILAQLPKPTNPQVKHEFIQCDVTRMKNVHTTTQAILSRHPKINFLVLTAGIMTTKGRDETEEGLDTKLAAHYYSRWTFINELLPALKKASSDQEDAKVLSVFSAGHGGGEIDMDDLGLKKDFSLSRAASNATTYNDLMIDEFASRNPELTFIHAAPGAVRTNLLASSDSKFLRIAGPVLNTLLYGFLASPQECANNMWAGVFNHTRGAYQLSSSGKDLGIKAFHGTLEKRRLLWEHTVEATAPGDS</sequence>
<dbReference type="GO" id="GO:0016491">
    <property type="term" value="F:oxidoreductase activity"/>
    <property type="evidence" value="ECO:0007669"/>
    <property type="project" value="UniProtKB-KW"/>
</dbReference>
<dbReference type="OrthoDB" id="2898509at2759"/>
<dbReference type="PANTHER" id="PTHR47534">
    <property type="entry name" value="YALI0E05731P"/>
    <property type="match status" value="1"/>
</dbReference>
<dbReference type="InterPro" id="IPR052228">
    <property type="entry name" value="Sec_Metab_Biosynth_Oxidored"/>
</dbReference>
<reference evidence="2" key="1">
    <citation type="submission" date="2020-11" db="EMBL/GenBank/DDBJ databases">
        <authorList>
            <consortium name="DOE Joint Genome Institute"/>
            <person name="Ahrendt S."/>
            <person name="Riley R."/>
            <person name="Andreopoulos W."/>
            <person name="Labutti K."/>
            <person name="Pangilinan J."/>
            <person name="Ruiz-Duenas F.J."/>
            <person name="Barrasa J.M."/>
            <person name="Sanchez-Garcia M."/>
            <person name="Camarero S."/>
            <person name="Miyauchi S."/>
            <person name="Serrano A."/>
            <person name="Linde D."/>
            <person name="Babiker R."/>
            <person name="Drula E."/>
            <person name="Ayuso-Fernandez I."/>
            <person name="Pacheco R."/>
            <person name="Padilla G."/>
            <person name="Ferreira P."/>
            <person name="Barriuso J."/>
            <person name="Kellner H."/>
            <person name="Castanera R."/>
            <person name="Alfaro M."/>
            <person name="Ramirez L."/>
            <person name="Pisabarro A.G."/>
            <person name="Kuo A."/>
            <person name="Tritt A."/>
            <person name="Lipzen A."/>
            <person name="He G."/>
            <person name="Yan M."/>
            <person name="Ng V."/>
            <person name="Cullen D."/>
            <person name="Martin F."/>
            <person name="Rosso M.-N."/>
            <person name="Henrissat B."/>
            <person name="Hibbett D."/>
            <person name="Martinez A.T."/>
            <person name="Grigoriev I.V."/>
        </authorList>
    </citation>
    <scope>NUCLEOTIDE SEQUENCE</scope>
    <source>
        <strain evidence="2">MF-IS2</strain>
    </source>
</reference>
<dbReference type="Pfam" id="PF00106">
    <property type="entry name" value="adh_short"/>
    <property type="match status" value="1"/>
</dbReference>
<proteinExistence type="predicted"/>
<dbReference type="PANTHER" id="PTHR47534:SF3">
    <property type="entry name" value="ALCOHOL DEHYDROGENASE-LIKE C-TERMINAL DOMAIN-CONTAINING PROTEIN"/>
    <property type="match status" value="1"/>
</dbReference>
<protein>
    <submittedName>
        <fullName evidence="2">NAD(P)-binding protein</fullName>
    </submittedName>
</protein>
<dbReference type="EMBL" id="MU151422">
    <property type="protein sequence ID" value="KAF9443918.1"/>
    <property type="molecule type" value="Genomic_DNA"/>
</dbReference>
<dbReference type="AlphaFoldDB" id="A0A9P6C002"/>
<dbReference type="SUPFAM" id="SSF51735">
    <property type="entry name" value="NAD(P)-binding Rossmann-fold domains"/>
    <property type="match status" value="1"/>
</dbReference>
<evidence type="ECO:0000313" key="3">
    <source>
        <dbReference type="Proteomes" id="UP000807342"/>
    </source>
</evidence>
<evidence type="ECO:0000313" key="2">
    <source>
        <dbReference type="EMBL" id="KAF9443918.1"/>
    </source>
</evidence>
<accession>A0A9P6C002</accession>
<gene>
    <name evidence="2" type="ORF">P691DRAFT_678574</name>
</gene>
<dbReference type="Proteomes" id="UP000807342">
    <property type="component" value="Unassembled WGS sequence"/>
</dbReference>
<dbReference type="InterPro" id="IPR002347">
    <property type="entry name" value="SDR_fam"/>
</dbReference>
<name>A0A9P6C002_9AGAR</name>
<keyword evidence="1" id="KW-0560">Oxidoreductase</keyword>
<comment type="caution">
    <text evidence="2">The sequence shown here is derived from an EMBL/GenBank/DDBJ whole genome shotgun (WGS) entry which is preliminary data.</text>
</comment>
<organism evidence="2 3">
    <name type="scientific">Macrolepiota fuliginosa MF-IS2</name>
    <dbReference type="NCBI Taxonomy" id="1400762"/>
    <lineage>
        <taxon>Eukaryota</taxon>
        <taxon>Fungi</taxon>
        <taxon>Dikarya</taxon>
        <taxon>Basidiomycota</taxon>
        <taxon>Agaricomycotina</taxon>
        <taxon>Agaricomycetes</taxon>
        <taxon>Agaricomycetidae</taxon>
        <taxon>Agaricales</taxon>
        <taxon>Agaricineae</taxon>
        <taxon>Agaricaceae</taxon>
        <taxon>Macrolepiota</taxon>
    </lineage>
</organism>
<keyword evidence="3" id="KW-1185">Reference proteome</keyword>
<dbReference type="Gene3D" id="3.40.50.720">
    <property type="entry name" value="NAD(P)-binding Rossmann-like Domain"/>
    <property type="match status" value="1"/>
</dbReference>
<dbReference type="PRINTS" id="PR00081">
    <property type="entry name" value="GDHRDH"/>
</dbReference>